<dbReference type="Proteomes" id="UP000198341">
    <property type="component" value="Chromosome 10"/>
</dbReference>
<feature type="chain" id="PRO_5003917631" description="Thioredoxin domain-containing protein" evidence="4">
    <location>
        <begin position="33"/>
        <end position="604"/>
    </location>
</feature>
<reference evidence="6 7" key="1">
    <citation type="submission" date="2011-10" db="EMBL/GenBank/DDBJ databases">
        <authorList>
            <person name="Genoscope - CEA"/>
        </authorList>
    </citation>
    <scope>NUCLEOTIDE SEQUENCE [LARGE SCALE GENOMIC DNA]</scope>
    <source>
        <strain evidence="6 7">RCC 1105</strain>
    </source>
</reference>
<evidence type="ECO:0000256" key="4">
    <source>
        <dbReference type="SAM" id="SignalP"/>
    </source>
</evidence>
<gene>
    <name evidence="6" type="ordered locus">Bathy10g03070</name>
</gene>
<organism evidence="6 7">
    <name type="scientific">Bathycoccus prasinos</name>
    <dbReference type="NCBI Taxonomy" id="41875"/>
    <lineage>
        <taxon>Eukaryota</taxon>
        <taxon>Viridiplantae</taxon>
        <taxon>Chlorophyta</taxon>
        <taxon>Mamiellophyceae</taxon>
        <taxon>Mamiellales</taxon>
        <taxon>Bathycoccaceae</taxon>
        <taxon>Bathycoccus</taxon>
    </lineage>
</organism>
<feature type="region of interest" description="Disordered" evidence="2">
    <location>
        <begin position="570"/>
        <end position="604"/>
    </location>
</feature>
<evidence type="ECO:0000256" key="3">
    <source>
        <dbReference type="SAM" id="Phobius"/>
    </source>
</evidence>
<proteinExistence type="inferred from homology"/>
<dbReference type="EMBL" id="FO082269">
    <property type="protein sequence ID" value="CCO18060.1"/>
    <property type="molecule type" value="Genomic_DNA"/>
</dbReference>
<dbReference type="GO" id="GO:0034976">
    <property type="term" value="P:response to endoplasmic reticulum stress"/>
    <property type="evidence" value="ECO:0007669"/>
    <property type="project" value="TreeGrafter"/>
</dbReference>
<dbReference type="GO" id="GO:0003756">
    <property type="term" value="F:protein disulfide isomerase activity"/>
    <property type="evidence" value="ECO:0007669"/>
    <property type="project" value="TreeGrafter"/>
</dbReference>
<feature type="compositionally biased region" description="Basic and acidic residues" evidence="2">
    <location>
        <begin position="160"/>
        <end position="173"/>
    </location>
</feature>
<dbReference type="AlphaFoldDB" id="K8EZW2"/>
<evidence type="ECO:0000256" key="2">
    <source>
        <dbReference type="SAM" id="MobiDB-lite"/>
    </source>
</evidence>
<dbReference type="PROSITE" id="PS00194">
    <property type="entry name" value="THIOREDOXIN_1"/>
    <property type="match status" value="1"/>
</dbReference>
<keyword evidence="3" id="KW-1133">Transmembrane helix</keyword>
<evidence type="ECO:0000313" key="7">
    <source>
        <dbReference type="Proteomes" id="UP000198341"/>
    </source>
</evidence>
<feature type="compositionally biased region" description="Basic and acidic residues" evidence="2">
    <location>
        <begin position="584"/>
        <end position="604"/>
    </location>
</feature>
<keyword evidence="3" id="KW-0812">Transmembrane</keyword>
<dbReference type="STRING" id="41875.K8EZW2"/>
<keyword evidence="3" id="KW-0472">Membrane</keyword>
<dbReference type="InterPro" id="IPR013766">
    <property type="entry name" value="Thioredoxin_domain"/>
</dbReference>
<dbReference type="GeneID" id="19013382"/>
<keyword evidence="7" id="KW-1185">Reference proteome</keyword>
<feature type="signal peptide" evidence="4">
    <location>
        <begin position="1"/>
        <end position="32"/>
    </location>
</feature>
<dbReference type="PROSITE" id="PS51352">
    <property type="entry name" value="THIOREDOXIN_2"/>
    <property type="match status" value="1"/>
</dbReference>
<sequence>MKKRPRRRAKPKRLRNPFLLFLLLFLLSSFGGEFFSTAKENEGEREGEQKKLVDLLPSSIFSRFSERVKKNPRFKLIVSVYAPWCGHCKVLEPELVSALKIVREVDGTDETVVDVVKMNGDLRKYPIREEMEQRETEARKAFKKKYGVKGYPTLLLLEKKSDDESSRSGRSRSEEEEEEEEELFVAKQYKGSRSQAALLNYLRRASASDVATFKDWREAREYGKLRATESNAMFFHLMVNGGSLKIKKAFDSEAKKRENLQAWFGESDAPKTFEETNAFLDAFHAKQFPWKDIQSKDESYSVLLAVHPRVPGDEDDDSLVSDGENYKAFTTEVVLCRVAEEKEEEEEEEKKKKKKSYRANDADMSETSGYENSCNVSAFVRTRIVAPLAKLDQSVFNNILDLDSPSVFLVESGGDAKIEAFAKNAYKLALKHRKISFVRVDGDELGPWLDKEMAFGPLESSFPLCLGYHKKTHRSWYDRKWETRGNTIEESLAVFVDMNFVDIKRLPNFLPSMPLLGKLKNIHHRATFRFSNSSSPVQRLATYWWLLVIALILFVLCFSFALQYQREGKFDTSSEDDSSAKSSGEAERAAKVEESDGDEPKKTK</sequence>
<dbReference type="KEGG" id="bpg:Bathy10g03070"/>
<dbReference type="GO" id="GO:0006457">
    <property type="term" value="P:protein folding"/>
    <property type="evidence" value="ECO:0007669"/>
    <property type="project" value="TreeGrafter"/>
</dbReference>
<dbReference type="OrthoDB" id="74910at2759"/>
<feature type="region of interest" description="Disordered" evidence="2">
    <location>
        <begin position="340"/>
        <end position="366"/>
    </location>
</feature>
<dbReference type="Pfam" id="PF00085">
    <property type="entry name" value="Thioredoxin"/>
    <property type="match status" value="1"/>
</dbReference>
<dbReference type="PRINTS" id="PR00421">
    <property type="entry name" value="THIOREDOXIN"/>
</dbReference>
<feature type="domain" description="Thioredoxin" evidence="5">
    <location>
        <begin position="44"/>
        <end position="207"/>
    </location>
</feature>
<accession>K8EZW2</accession>
<keyword evidence="4" id="KW-0732">Signal</keyword>
<feature type="region of interest" description="Disordered" evidence="2">
    <location>
        <begin position="160"/>
        <end position="184"/>
    </location>
</feature>
<dbReference type="Gene3D" id="3.40.30.10">
    <property type="entry name" value="Glutaredoxin"/>
    <property type="match status" value="1"/>
</dbReference>
<evidence type="ECO:0000256" key="1">
    <source>
        <dbReference type="ARBA" id="ARBA00006347"/>
    </source>
</evidence>
<dbReference type="GO" id="GO:0005783">
    <property type="term" value="C:endoplasmic reticulum"/>
    <property type="evidence" value="ECO:0007669"/>
    <property type="project" value="TreeGrafter"/>
</dbReference>
<protein>
    <recommendedName>
        <fullName evidence="5">Thioredoxin domain-containing protein</fullName>
    </recommendedName>
</protein>
<evidence type="ECO:0000313" key="6">
    <source>
        <dbReference type="EMBL" id="CCO18060.1"/>
    </source>
</evidence>
<dbReference type="RefSeq" id="XP_007510527.1">
    <property type="nucleotide sequence ID" value="XM_007510465.1"/>
</dbReference>
<feature type="compositionally biased region" description="Acidic residues" evidence="2">
    <location>
        <begin position="174"/>
        <end position="183"/>
    </location>
</feature>
<dbReference type="SUPFAM" id="SSF52833">
    <property type="entry name" value="Thioredoxin-like"/>
    <property type="match status" value="1"/>
</dbReference>
<comment type="similarity">
    <text evidence="1">Belongs to the protein disulfide isomerase family.</text>
</comment>
<dbReference type="InterPro" id="IPR036249">
    <property type="entry name" value="Thioredoxin-like_sf"/>
</dbReference>
<name>K8EZW2_9CHLO</name>
<feature type="transmembrane region" description="Helical" evidence="3">
    <location>
        <begin position="543"/>
        <end position="562"/>
    </location>
</feature>
<evidence type="ECO:0000259" key="5">
    <source>
        <dbReference type="PROSITE" id="PS51352"/>
    </source>
</evidence>
<dbReference type="PANTHER" id="PTHR18929">
    <property type="entry name" value="PROTEIN DISULFIDE ISOMERASE"/>
    <property type="match status" value="1"/>
</dbReference>
<dbReference type="InterPro" id="IPR017937">
    <property type="entry name" value="Thioredoxin_CS"/>
</dbReference>